<dbReference type="InterPro" id="IPR012334">
    <property type="entry name" value="Pectin_lyas_fold"/>
</dbReference>
<evidence type="ECO:0000256" key="7">
    <source>
        <dbReference type="ARBA" id="ARBA00022801"/>
    </source>
</evidence>
<dbReference type="InterPro" id="IPR000743">
    <property type="entry name" value="Glyco_hydro_28"/>
</dbReference>
<evidence type="ECO:0000256" key="13">
    <source>
        <dbReference type="ARBA" id="ARBA00037707"/>
    </source>
</evidence>
<keyword evidence="10 15" id="KW-0326">Glycosidase</keyword>
<evidence type="ECO:0000256" key="10">
    <source>
        <dbReference type="ARBA" id="ARBA00023295"/>
    </source>
</evidence>
<dbReference type="GO" id="GO:0004650">
    <property type="term" value="F:polygalacturonase activity"/>
    <property type="evidence" value="ECO:0007669"/>
    <property type="project" value="UniProtKB-EC"/>
</dbReference>
<keyword evidence="11" id="KW-0961">Cell wall biogenesis/degradation</keyword>
<dbReference type="GO" id="GO:0045490">
    <property type="term" value="P:pectin catabolic process"/>
    <property type="evidence" value="ECO:0007669"/>
    <property type="project" value="TreeGrafter"/>
</dbReference>
<evidence type="ECO:0000256" key="9">
    <source>
        <dbReference type="ARBA" id="ARBA00023180"/>
    </source>
</evidence>
<dbReference type="InterPro" id="IPR050434">
    <property type="entry name" value="Glycosyl_hydrlase_28"/>
</dbReference>
<organism evidence="16 17">
    <name type="scientific">Gonapodya prolifera (strain JEL478)</name>
    <name type="common">Monoblepharis prolifera</name>
    <dbReference type="NCBI Taxonomy" id="1344416"/>
    <lineage>
        <taxon>Eukaryota</taxon>
        <taxon>Fungi</taxon>
        <taxon>Fungi incertae sedis</taxon>
        <taxon>Chytridiomycota</taxon>
        <taxon>Chytridiomycota incertae sedis</taxon>
        <taxon>Monoblepharidomycetes</taxon>
        <taxon>Monoblepharidales</taxon>
        <taxon>Gonapodyaceae</taxon>
        <taxon>Gonapodya</taxon>
    </lineage>
</organism>
<keyword evidence="4" id="KW-0964">Secreted</keyword>
<protein>
    <recommendedName>
        <fullName evidence="3">endo-polygalacturonase</fullName>
        <ecNumber evidence="3">3.2.1.15</ecNumber>
    </recommendedName>
</protein>
<dbReference type="OMA" id="AESKHHK"/>
<evidence type="ECO:0000256" key="2">
    <source>
        <dbReference type="ARBA" id="ARBA00008834"/>
    </source>
</evidence>
<evidence type="ECO:0000256" key="6">
    <source>
        <dbReference type="ARBA" id="ARBA00022737"/>
    </source>
</evidence>
<comment type="similarity">
    <text evidence="2 15">Belongs to the glycosyl hydrolase 28 family.</text>
</comment>
<dbReference type="InterPro" id="IPR011050">
    <property type="entry name" value="Pectin_lyase_fold/virulence"/>
</dbReference>
<comment type="function">
    <text evidence="13">Involved in maceration and soft-rotting of plant tissue. Hydrolyzes the 1,4-alpha glycosidic bonds of de-esterified pectate in the smooth region of the plant cell wall.</text>
</comment>
<dbReference type="PANTHER" id="PTHR31884">
    <property type="entry name" value="POLYGALACTURONASE"/>
    <property type="match status" value="1"/>
</dbReference>
<sequence length="406" mass="43326">MYVTIRNRSPFGCLQTTTIKQNSNHDKNDQDCNHDGRRIREYDRAIHLSTPTVLTQSQPQCTVTAYDGFAACLPYADITIQGPFTVPPESKISMTNLRTGTQVRVQGTITFDHSTKLNSSNYLFTISGNNVVFDGTNGTFDGNGPITYFSGIGANGGVPKPKFFRSTLTNSVVRGITMRNSPVHVFSIGGSGTVFEGITVDNSAGYQLGPDGLVLGHNTDAFDVSANNTIIRNNFVRNQDDCMAINNGNNITFVNNYCYGGHGISIGSIKTGQSVSNVLIANSTAERQENGLRIKTVVGATGGYVSNVVYQNITLIDIVYFGIVIQQDYLNGGPTGNPSGGIPITNVSYNNVQGNLLPGANNSIYILCAPGACQNFDFVNVNIAGTPNCTGYSPLPYVCGTGSGTL</sequence>
<accession>A0A139AR87</accession>
<dbReference type="OrthoDB" id="2131404at2759"/>
<dbReference type="SMART" id="SM00710">
    <property type="entry name" value="PbH1"/>
    <property type="match status" value="6"/>
</dbReference>
<dbReference type="InterPro" id="IPR006626">
    <property type="entry name" value="PbH1"/>
</dbReference>
<dbReference type="PROSITE" id="PS00502">
    <property type="entry name" value="POLYGALACTURONASE"/>
    <property type="match status" value="1"/>
</dbReference>
<evidence type="ECO:0000256" key="11">
    <source>
        <dbReference type="ARBA" id="ARBA00023316"/>
    </source>
</evidence>
<dbReference type="EC" id="3.2.1.15" evidence="3"/>
<dbReference type="STRING" id="1344416.A0A139AR87"/>
<evidence type="ECO:0000256" key="4">
    <source>
        <dbReference type="ARBA" id="ARBA00022525"/>
    </source>
</evidence>
<reference evidence="16 17" key="1">
    <citation type="journal article" date="2015" name="Genome Biol. Evol.">
        <title>Phylogenomic analyses indicate that early fungi evolved digesting cell walls of algal ancestors of land plants.</title>
        <authorList>
            <person name="Chang Y."/>
            <person name="Wang S."/>
            <person name="Sekimoto S."/>
            <person name="Aerts A.L."/>
            <person name="Choi C."/>
            <person name="Clum A."/>
            <person name="LaButti K.M."/>
            <person name="Lindquist E.A."/>
            <person name="Yee Ngan C."/>
            <person name="Ohm R.A."/>
            <person name="Salamov A.A."/>
            <person name="Grigoriev I.V."/>
            <person name="Spatafora J.W."/>
            <person name="Berbee M.L."/>
        </authorList>
    </citation>
    <scope>NUCLEOTIDE SEQUENCE [LARGE SCALE GENOMIC DNA]</scope>
    <source>
        <strain evidence="16 17">JEL478</strain>
    </source>
</reference>
<dbReference type="GO" id="GO:0005576">
    <property type="term" value="C:extracellular region"/>
    <property type="evidence" value="ECO:0007669"/>
    <property type="project" value="UniProtKB-SubCell"/>
</dbReference>
<evidence type="ECO:0000256" key="15">
    <source>
        <dbReference type="RuleBase" id="RU361169"/>
    </source>
</evidence>
<evidence type="ECO:0000256" key="1">
    <source>
        <dbReference type="ARBA" id="ARBA00004613"/>
    </source>
</evidence>
<keyword evidence="6" id="KW-0677">Repeat</keyword>
<evidence type="ECO:0000256" key="3">
    <source>
        <dbReference type="ARBA" id="ARBA00012736"/>
    </source>
</evidence>
<dbReference type="SUPFAM" id="SSF51126">
    <property type="entry name" value="Pectin lyase-like"/>
    <property type="match status" value="1"/>
</dbReference>
<evidence type="ECO:0000313" key="16">
    <source>
        <dbReference type="EMBL" id="KXS19005.1"/>
    </source>
</evidence>
<keyword evidence="8" id="KW-1015">Disulfide bond</keyword>
<evidence type="ECO:0000256" key="12">
    <source>
        <dbReference type="ARBA" id="ARBA00034074"/>
    </source>
</evidence>
<dbReference type="AlphaFoldDB" id="A0A139AR87"/>
<comment type="catalytic activity">
    <reaction evidence="12">
        <text>(1,4-alpha-D-galacturonosyl)n+m + H2O = (1,4-alpha-D-galacturonosyl)n + (1,4-alpha-D-galacturonosyl)m.</text>
        <dbReference type="EC" id="3.2.1.15"/>
    </reaction>
</comment>
<keyword evidence="17" id="KW-1185">Reference proteome</keyword>
<dbReference type="Gene3D" id="2.160.20.10">
    <property type="entry name" value="Single-stranded right-handed beta-helix, Pectin lyase-like"/>
    <property type="match status" value="1"/>
</dbReference>
<evidence type="ECO:0000256" key="8">
    <source>
        <dbReference type="ARBA" id="ARBA00023157"/>
    </source>
</evidence>
<dbReference type="Proteomes" id="UP000070544">
    <property type="component" value="Unassembled WGS sequence"/>
</dbReference>
<gene>
    <name evidence="16" type="ORF">M427DRAFT_95740</name>
</gene>
<evidence type="ECO:0000256" key="5">
    <source>
        <dbReference type="ARBA" id="ARBA00022729"/>
    </source>
</evidence>
<dbReference type="Pfam" id="PF00295">
    <property type="entry name" value="Glyco_hydro_28"/>
    <property type="match status" value="1"/>
</dbReference>
<keyword evidence="5" id="KW-0732">Signal</keyword>
<proteinExistence type="inferred from homology"/>
<evidence type="ECO:0000256" key="14">
    <source>
        <dbReference type="PROSITE-ProRule" id="PRU10052"/>
    </source>
</evidence>
<name>A0A139AR87_GONPJ</name>
<dbReference type="PANTHER" id="PTHR31884:SF9">
    <property type="entry name" value="ENDOPOLYGALACTURONASE D-RELATED"/>
    <property type="match status" value="1"/>
</dbReference>
<keyword evidence="7 15" id="KW-0378">Hydrolase</keyword>
<feature type="active site" evidence="14">
    <location>
        <position position="262"/>
    </location>
</feature>
<keyword evidence="9" id="KW-0325">Glycoprotein</keyword>
<comment type="subcellular location">
    <subcellularLocation>
        <location evidence="1">Secreted</location>
    </subcellularLocation>
</comment>
<evidence type="ECO:0000313" key="17">
    <source>
        <dbReference type="Proteomes" id="UP000070544"/>
    </source>
</evidence>
<dbReference type="EMBL" id="KQ965740">
    <property type="protein sequence ID" value="KXS19005.1"/>
    <property type="molecule type" value="Genomic_DNA"/>
</dbReference>
<dbReference type="GO" id="GO:0071555">
    <property type="term" value="P:cell wall organization"/>
    <property type="evidence" value="ECO:0007669"/>
    <property type="project" value="UniProtKB-KW"/>
</dbReference>